<keyword evidence="4" id="KW-0233">DNA recombination</keyword>
<evidence type="ECO:0000313" key="6">
    <source>
        <dbReference type="EMBL" id="MBC2836167.1"/>
    </source>
</evidence>
<evidence type="ECO:0000256" key="1">
    <source>
        <dbReference type="ARBA" id="ARBA00008857"/>
    </source>
</evidence>
<name>A0A842I9Y6_9RHOB</name>
<reference evidence="6 7" key="1">
    <citation type="journal article" date="2017" name="Int. J. Syst. Evol. Microbiol.">
        <title>Gemmobacter straminiformis sp. nov., isolated from an artificial fountain.</title>
        <authorList>
            <person name="Kang J.Y."/>
            <person name="Kim M.J."/>
            <person name="Chun J."/>
            <person name="Son K.P."/>
            <person name="Jahng K.Y."/>
        </authorList>
    </citation>
    <scope>NUCLEOTIDE SEQUENCE [LARGE SCALE GENOMIC DNA]</scope>
    <source>
        <strain evidence="6 7">CAM-8</strain>
    </source>
</reference>
<dbReference type="InterPro" id="IPR010998">
    <property type="entry name" value="Integrase_recombinase_N"/>
</dbReference>
<evidence type="ECO:0000259" key="5">
    <source>
        <dbReference type="PROSITE" id="PS51898"/>
    </source>
</evidence>
<sequence>MGILEVFKRNLTRIEDQPPPLADPTLAEFFDNRYIGYANITKRRPELDRLVFNKHIRASLGHFKINQLTTQILDDWVSIHIGKNYKPGTINKHINYLKRVLNVARTWGVLRKSKEELRISIRIPMGDPKQRFLSSEEVMRLIRSCETENHPYLGLFVNLLILTGARSSEARLAKWGEFDLVRRVWTVPISKNGRARRIILNDAAVRLLDDIRLRTATLGFGIAADDYLFMNPHLKKPYQSFHLAWDRVRTRLNMREVRIHDLRHTYASFLINHGATIYEVQKLLGHHHISMTERYAHLYPDTLQQRVELISHALAGQ</sequence>
<comment type="similarity">
    <text evidence="1">Belongs to the 'phage' integrase family.</text>
</comment>
<comment type="caution">
    <text evidence="6">The sequence shown here is derived from an EMBL/GenBank/DDBJ whole genome shotgun (WGS) entry which is preliminary data.</text>
</comment>
<keyword evidence="2" id="KW-0229">DNA integration</keyword>
<accession>A0A842I9Y6</accession>
<dbReference type="InterPro" id="IPR050808">
    <property type="entry name" value="Phage_Integrase"/>
</dbReference>
<dbReference type="PANTHER" id="PTHR30629:SF2">
    <property type="entry name" value="PROPHAGE INTEGRASE INTS-RELATED"/>
    <property type="match status" value="1"/>
</dbReference>
<dbReference type="Proteomes" id="UP000555411">
    <property type="component" value="Unassembled WGS sequence"/>
</dbReference>
<evidence type="ECO:0000256" key="3">
    <source>
        <dbReference type="ARBA" id="ARBA00023125"/>
    </source>
</evidence>
<dbReference type="PANTHER" id="PTHR30629">
    <property type="entry name" value="PROPHAGE INTEGRASE"/>
    <property type="match status" value="1"/>
</dbReference>
<proteinExistence type="inferred from homology"/>
<dbReference type="Gene3D" id="1.10.150.130">
    <property type="match status" value="1"/>
</dbReference>
<dbReference type="Pfam" id="PF00589">
    <property type="entry name" value="Phage_integrase"/>
    <property type="match status" value="1"/>
</dbReference>
<keyword evidence="3" id="KW-0238">DNA-binding</keyword>
<dbReference type="GO" id="GO:0003677">
    <property type="term" value="F:DNA binding"/>
    <property type="evidence" value="ECO:0007669"/>
    <property type="project" value="UniProtKB-KW"/>
</dbReference>
<feature type="domain" description="Tyr recombinase" evidence="5">
    <location>
        <begin position="128"/>
        <end position="308"/>
    </location>
</feature>
<dbReference type="InterPro" id="IPR011010">
    <property type="entry name" value="DNA_brk_join_enz"/>
</dbReference>
<dbReference type="InterPro" id="IPR013762">
    <property type="entry name" value="Integrase-like_cat_sf"/>
</dbReference>
<dbReference type="CDD" id="cd00796">
    <property type="entry name" value="INT_Rci_Hp1_C"/>
    <property type="match status" value="1"/>
</dbReference>
<evidence type="ECO:0000256" key="4">
    <source>
        <dbReference type="ARBA" id="ARBA00023172"/>
    </source>
</evidence>
<dbReference type="EMBL" id="JACLQD010000003">
    <property type="protein sequence ID" value="MBC2836167.1"/>
    <property type="molecule type" value="Genomic_DNA"/>
</dbReference>
<dbReference type="GO" id="GO:0006310">
    <property type="term" value="P:DNA recombination"/>
    <property type="evidence" value="ECO:0007669"/>
    <property type="project" value="UniProtKB-KW"/>
</dbReference>
<dbReference type="Gene3D" id="1.10.443.10">
    <property type="entry name" value="Intergrase catalytic core"/>
    <property type="match status" value="1"/>
</dbReference>
<evidence type="ECO:0000256" key="2">
    <source>
        <dbReference type="ARBA" id="ARBA00022908"/>
    </source>
</evidence>
<dbReference type="RefSeq" id="WP_185797779.1">
    <property type="nucleotide sequence ID" value="NZ_JACLQD010000003.1"/>
</dbReference>
<keyword evidence="7" id="KW-1185">Reference proteome</keyword>
<dbReference type="GO" id="GO:0015074">
    <property type="term" value="P:DNA integration"/>
    <property type="evidence" value="ECO:0007669"/>
    <property type="project" value="UniProtKB-KW"/>
</dbReference>
<evidence type="ECO:0000313" key="7">
    <source>
        <dbReference type="Proteomes" id="UP000555411"/>
    </source>
</evidence>
<dbReference type="InterPro" id="IPR002104">
    <property type="entry name" value="Integrase_catalytic"/>
</dbReference>
<dbReference type="SUPFAM" id="SSF56349">
    <property type="entry name" value="DNA breaking-rejoining enzymes"/>
    <property type="match status" value="1"/>
</dbReference>
<protein>
    <submittedName>
        <fullName evidence="6">Site-specific integrase</fullName>
    </submittedName>
</protein>
<organism evidence="6 7">
    <name type="scientific">Paragemmobacter straminiformis</name>
    <dbReference type="NCBI Taxonomy" id="2045119"/>
    <lineage>
        <taxon>Bacteria</taxon>
        <taxon>Pseudomonadati</taxon>
        <taxon>Pseudomonadota</taxon>
        <taxon>Alphaproteobacteria</taxon>
        <taxon>Rhodobacterales</taxon>
        <taxon>Paracoccaceae</taxon>
        <taxon>Paragemmobacter</taxon>
    </lineage>
</organism>
<dbReference type="AlphaFoldDB" id="A0A842I9Y6"/>
<dbReference type="PROSITE" id="PS51898">
    <property type="entry name" value="TYR_RECOMBINASE"/>
    <property type="match status" value="1"/>
</dbReference>
<gene>
    <name evidence="6" type="ORF">H7F16_11680</name>
</gene>